<feature type="compositionally biased region" description="Basic and acidic residues" evidence="1">
    <location>
        <begin position="194"/>
        <end position="210"/>
    </location>
</feature>
<dbReference type="SMART" id="SM00577">
    <property type="entry name" value="CPDc"/>
    <property type="match status" value="1"/>
</dbReference>
<sequence>MKKIKKRSYPNEFKQQAQNNPNKKRSLNAPPKHSSNFISETRENDELNFDSLLVNLEEINESFQFTESSDLFLDFNDEELNELNSLSNFDYLGCQEEIEMKKKFEENLFDLFLIPPLLSKQSKKHKDKMTLVLDLDQTLVYSCYDQPNSYDFKFLFPFQKNTKVQYQSDNTKTNKKENESEREREEEEEEEEKEKELEEEKEEGENHNSEQHTIYVQKRPHLKTFLETCSQLFEVVVFTAGTKEYADIILDELDPNNVLISHRLYRDSCKEVEQDMYVKDLSLLGRDLDRVLIIDDLPSSYSLQPQNAIPIEKFCGNYFNSSFYYDDDEIFDNELPRILEILEKFKNAKTVFSILQKHLEY</sequence>
<dbReference type="NCBIfam" id="TIGR02251">
    <property type="entry name" value="HIF-SF_euk"/>
    <property type="match status" value="1"/>
</dbReference>
<evidence type="ECO:0000313" key="3">
    <source>
        <dbReference type="EMBL" id="KAJ6253056.1"/>
    </source>
</evidence>
<dbReference type="PROSITE" id="PS50969">
    <property type="entry name" value="FCP1"/>
    <property type="match status" value="1"/>
</dbReference>
<dbReference type="InterPro" id="IPR011948">
    <property type="entry name" value="Dullard_phosphatase"/>
</dbReference>
<name>A0ABQ8Z842_9EUKA</name>
<dbReference type="Gene3D" id="3.40.50.1000">
    <property type="entry name" value="HAD superfamily/HAD-like"/>
    <property type="match status" value="1"/>
</dbReference>
<dbReference type="Pfam" id="PF03031">
    <property type="entry name" value="NIF"/>
    <property type="match status" value="1"/>
</dbReference>
<feature type="compositionally biased region" description="Acidic residues" evidence="1">
    <location>
        <begin position="184"/>
        <end position="193"/>
    </location>
</feature>
<dbReference type="InterPro" id="IPR004274">
    <property type="entry name" value="FCP1_dom"/>
</dbReference>
<dbReference type="InterPro" id="IPR023214">
    <property type="entry name" value="HAD_sf"/>
</dbReference>
<feature type="compositionally biased region" description="Basic and acidic residues" evidence="1">
    <location>
        <begin position="172"/>
        <end position="183"/>
    </location>
</feature>
<dbReference type="SUPFAM" id="SSF56784">
    <property type="entry name" value="HAD-like"/>
    <property type="match status" value="1"/>
</dbReference>
<accession>A0ABQ8Z842</accession>
<dbReference type="EMBL" id="JAOAOG010000035">
    <property type="protein sequence ID" value="KAJ6253056.1"/>
    <property type="molecule type" value="Genomic_DNA"/>
</dbReference>
<keyword evidence="4" id="KW-1185">Reference proteome</keyword>
<dbReference type="Proteomes" id="UP001150062">
    <property type="component" value="Unassembled WGS sequence"/>
</dbReference>
<dbReference type="CDD" id="cd07521">
    <property type="entry name" value="HAD_FCP1-like"/>
    <property type="match status" value="1"/>
</dbReference>
<organism evidence="3 4">
    <name type="scientific">Anaeramoeba flamelloides</name>
    <dbReference type="NCBI Taxonomy" id="1746091"/>
    <lineage>
        <taxon>Eukaryota</taxon>
        <taxon>Metamonada</taxon>
        <taxon>Anaeramoebidae</taxon>
        <taxon>Anaeramoeba</taxon>
    </lineage>
</organism>
<feature type="domain" description="FCP1 homology" evidence="2">
    <location>
        <begin position="124"/>
        <end position="342"/>
    </location>
</feature>
<protein>
    <submittedName>
        <fullName evidence="3">Scp1-like small phosphatase 4-related</fullName>
    </submittedName>
</protein>
<proteinExistence type="predicted"/>
<dbReference type="PANTHER" id="PTHR12210">
    <property type="entry name" value="DULLARD PROTEIN PHOSPHATASE"/>
    <property type="match status" value="1"/>
</dbReference>
<evidence type="ECO:0000259" key="2">
    <source>
        <dbReference type="PROSITE" id="PS50969"/>
    </source>
</evidence>
<evidence type="ECO:0000256" key="1">
    <source>
        <dbReference type="SAM" id="MobiDB-lite"/>
    </source>
</evidence>
<comment type="caution">
    <text evidence="3">The sequence shown here is derived from an EMBL/GenBank/DDBJ whole genome shotgun (WGS) entry which is preliminary data.</text>
</comment>
<feature type="region of interest" description="Disordered" evidence="1">
    <location>
        <begin position="1"/>
        <end position="40"/>
    </location>
</feature>
<dbReference type="InterPro" id="IPR036412">
    <property type="entry name" value="HAD-like_sf"/>
</dbReference>
<reference evidence="3" key="1">
    <citation type="submission" date="2022-08" db="EMBL/GenBank/DDBJ databases">
        <title>Novel sulfate-reducing endosymbionts in the free-living metamonad Anaeramoeba.</title>
        <authorList>
            <person name="Jerlstrom-Hultqvist J."/>
            <person name="Cepicka I."/>
            <person name="Gallot-Lavallee L."/>
            <person name="Salas-Leiva D."/>
            <person name="Curtis B.A."/>
            <person name="Zahonova K."/>
            <person name="Pipaliya S."/>
            <person name="Dacks J."/>
            <person name="Roger A.J."/>
        </authorList>
    </citation>
    <scope>NUCLEOTIDE SEQUENCE</scope>
    <source>
        <strain evidence="3">Schooner1</strain>
    </source>
</reference>
<dbReference type="InterPro" id="IPR050365">
    <property type="entry name" value="TIM50"/>
</dbReference>
<evidence type="ECO:0000313" key="4">
    <source>
        <dbReference type="Proteomes" id="UP001150062"/>
    </source>
</evidence>
<feature type="region of interest" description="Disordered" evidence="1">
    <location>
        <begin position="166"/>
        <end position="214"/>
    </location>
</feature>
<gene>
    <name evidence="3" type="ORF">M0813_13552</name>
</gene>